<dbReference type="InterPro" id="IPR050701">
    <property type="entry name" value="Histone_Mod_Regulator"/>
</dbReference>
<dbReference type="KEGG" id="aaf:AURANDRAFT_71593"/>
<evidence type="ECO:0000313" key="9">
    <source>
        <dbReference type="EMBL" id="EGB08639.1"/>
    </source>
</evidence>
<evidence type="ECO:0000256" key="6">
    <source>
        <dbReference type="SAM" id="MobiDB-lite"/>
    </source>
</evidence>
<evidence type="ECO:0000259" key="8">
    <source>
        <dbReference type="PROSITE" id="PS51805"/>
    </source>
</evidence>
<dbReference type="PROSITE" id="PS01359">
    <property type="entry name" value="ZF_PHD_1"/>
    <property type="match status" value="1"/>
</dbReference>
<dbReference type="SMART" id="SM00249">
    <property type="entry name" value="PHD"/>
    <property type="match status" value="6"/>
</dbReference>
<proteinExistence type="predicted"/>
<feature type="compositionally biased region" description="Low complexity" evidence="6">
    <location>
        <begin position="517"/>
        <end position="532"/>
    </location>
</feature>
<dbReference type="PANTHER" id="PTHR13793">
    <property type="entry name" value="PHD FINGER PROTEINS"/>
    <property type="match status" value="1"/>
</dbReference>
<feature type="region of interest" description="Disordered" evidence="6">
    <location>
        <begin position="510"/>
        <end position="532"/>
    </location>
</feature>
<dbReference type="EMBL" id="GL833127">
    <property type="protein sequence ID" value="EGB08639.1"/>
    <property type="molecule type" value="Genomic_DNA"/>
</dbReference>
<feature type="compositionally biased region" description="Basic and acidic residues" evidence="6">
    <location>
        <begin position="1021"/>
        <end position="1030"/>
    </location>
</feature>
<dbReference type="OrthoDB" id="20839at2759"/>
<feature type="compositionally biased region" description="Low complexity" evidence="6">
    <location>
        <begin position="1"/>
        <end position="12"/>
    </location>
</feature>
<dbReference type="CDD" id="cd15492">
    <property type="entry name" value="PHD_BRPF_JADE_like"/>
    <property type="match status" value="1"/>
</dbReference>
<dbReference type="Gene3D" id="3.30.40.10">
    <property type="entry name" value="Zinc/RING finger domain, C3HC4 (zinc finger)"/>
    <property type="match status" value="6"/>
</dbReference>
<feature type="compositionally biased region" description="Acidic residues" evidence="6">
    <location>
        <begin position="1205"/>
        <end position="1216"/>
    </location>
</feature>
<dbReference type="CDD" id="cd15571">
    <property type="entry name" value="ePHD"/>
    <property type="match status" value="1"/>
</dbReference>
<dbReference type="GO" id="GO:0008270">
    <property type="term" value="F:zinc ion binding"/>
    <property type="evidence" value="ECO:0007669"/>
    <property type="project" value="UniProtKB-KW"/>
</dbReference>
<evidence type="ECO:0008006" key="11">
    <source>
        <dbReference type="Google" id="ProtNLM"/>
    </source>
</evidence>
<dbReference type="InterPro" id="IPR019787">
    <property type="entry name" value="Znf_PHD-finger"/>
</dbReference>
<evidence type="ECO:0000256" key="1">
    <source>
        <dbReference type="ARBA" id="ARBA00022723"/>
    </source>
</evidence>
<dbReference type="GeneID" id="20228297"/>
<dbReference type="InterPro" id="IPR013083">
    <property type="entry name" value="Znf_RING/FYVE/PHD"/>
</dbReference>
<dbReference type="AlphaFoldDB" id="F0Y8N5"/>
<feature type="domain" description="PHD-type" evidence="7">
    <location>
        <begin position="829"/>
        <end position="890"/>
    </location>
</feature>
<dbReference type="InterPro" id="IPR011011">
    <property type="entry name" value="Znf_FYVE_PHD"/>
</dbReference>
<dbReference type="Pfam" id="PF13832">
    <property type="entry name" value="zf-HC5HC2H_2"/>
    <property type="match status" value="1"/>
</dbReference>
<feature type="compositionally biased region" description="Pro residues" evidence="6">
    <location>
        <begin position="13"/>
        <end position="34"/>
    </location>
</feature>
<feature type="domain" description="PHD-type" evidence="7">
    <location>
        <begin position="897"/>
        <end position="954"/>
    </location>
</feature>
<feature type="region of interest" description="Disordered" evidence="6">
    <location>
        <begin position="322"/>
        <end position="360"/>
    </location>
</feature>
<dbReference type="Pfam" id="PF13771">
    <property type="entry name" value="zf-HC5HC2H"/>
    <property type="match status" value="1"/>
</dbReference>
<feature type="region of interest" description="Disordered" evidence="6">
    <location>
        <begin position="1019"/>
        <end position="1052"/>
    </location>
</feature>
<evidence type="ECO:0000256" key="3">
    <source>
        <dbReference type="ARBA" id="ARBA00022833"/>
    </source>
</evidence>
<feature type="domain" description="PHD-type" evidence="8">
    <location>
        <begin position="128"/>
        <end position="277"/>
    </location>
</feature>
<feature type="coiled-coil region" evidence="5">
    <location>
        <begin position="366"/>
        <end position="398"/>
    </location>
</feature>
<evidence type="ECO:0000256" key="5">
    <source>
        <dbReference type="SAM" id="Coils"/>
    </source>
</evidence>
<dbReference type="InterPro" id="IPR001965">
    <property type="entry name" value="Znf_PHD"/>
</dbReference>
<dbReference type="Pfam" id="PF13831">
    <property type="entry name" value="PHD_2"/>
    <property type="match status" value="1"/>
</dbReference>
<keyword evidence="10" id="KW-1185">Reference proteome</keyword>
<feature type="domain" description="PHD-type" evidence="7">
    <location>
        <begin position="42"/>
        <end position="96"/>
    </location>
</feature>
<evidence type="ECO:0000259" key="7">
    <source>
        <dbReference type="PROSITE" id="PS50016"/>
    </source>
</evidence>
<accession>F0Y8N5</accession>
<feature type="compositionally biased region" description="Low complexity" evidence="6">
    <location>
        <begin position="1135"/>
        <end position="1191"/>
    </location>
</feature>
<dbReference type="PROSITE" id="PS51805">
    <property type="entry name" value="EPHD"/>
    <property type="match status" value="2"/>
</dbReference>
<dbReference type="eggNOG" id="KOG0955">
    <property type="taxonomic scope" value="Eukaryota"/>
</dbReference>
<name>F0Y8N5_AURAN</name>
<feature type="region of interest" description="Disordered" evidence="6">
    <location>
        <begin position="1092"/>
        <end position="1112"/>
    </location>
</feature>
<keyword evidence="5" id="KW-0175">Coiled coil</keyword>
<dbReference type="PANTHER" id="PTHR13793:SF107">
    <property type="entry name" value="BROMODOMAIN-CONTAINING PROTEIN HOMOLOG"/>
    <property type="match status" value="1"/>
</dbReference>
<keyword evidence="2 4" id="KW-0863">Zinc-finger</keyword>
<reference evidence="9 10" key="1">
    <citation type="journal article" date="2011" name="Proc. Natl. Acad. Sci. U.S.A.">
        <title>Niche of harmful alga Aureococcus anophagefferens revealed through ecogenomics.</title>
        <authorList>
            <person name="Gobler C.J."/>
            <person name="Berry D.L."/>
            <person name="Dyhrman S.T."/>
            <person name="Wilhelm S.W."/>
            <person name="Salamov A."/>
            <person name="Lobanov A.V."/>
            <person name="Zhang Y."/>
            <person name="Collier J.L."/>
            <person name="Wurch L.L."/>
            <person name="Kustka A.B."/>
            <person name="Dill B.D."/>
            <person name="Shah M."/>
            <person name="VerBerkmoes N.C."/>
            <person name="Kuo A."/>
            <person name="Terry A."/>
            <person name="Pangilinan J."/>
            <person name="Lindquist E.A."/>
            <person name="Lucas S."/>
            <person name="Paulsen I.T."/>
            <person name="Hattenrath-Lehmann T.K."/>
            <person name="Talmage S.C."/>
            <person name="Walker E.A."/>
            <person name="Koch F."/>
            <person name="Burson A.M."/>
            <person name="Marcoval M.A."/>
            <person name="Tang Y.Z."/>
            <person name="Lecleir G.R."/>
            <person name="Coyne K.J."/>
            <person name="Berg G.M."/>
            <person name="Bertrand E.M."/>
            <person name="Saito M.A."/>
            <person name="Gladyshev V.N."/>
            <person name="Grigoriev I.V."/>
        </authorList>
    </citation>
    <scope>NUCLEOTIDE SEQUENCE [LARGE SCALE GENOMIC DNA]</scope>
    <source>
        <strain evidence="10">CCMP 1984</strain>
    </source>
</reference>
<evidence type="ECO:0000313" key="10">
    <source>
        <dbReference type="Proteomes" id="UP000002729"/>
    </source>
</evidence>
<dbReference type="RefSeq" id="XP_009036633.1">
    <property type="nucleotide sequence ID" value="XM_009038385.1"/>
</dbReference>
<dbReference type="SUPFAM" id="SSF57903">
    <property type="entry name" value="FYVE/PHD zinc finger"/>
    <property type="match status" value="4"/>
</dbReference>
<dbReference type="InterPro" id="IPR019786">
    <property type="entry name" value="Zinc_finger_PHD-type_CS"/>
</dbReference>
<dbReference type="eggNOG" id="KOG1084">
    <property type="taxonomic scope" value="Eukaryota"/>
</dbReference>
<dbReference type="Pfam" id="PF00628">
    <property type="entry name" value="PHD"/>
    <property type="match status" value="1"/>
</dbReference>
<dbReference type="InterPro" id="IPR034732">
    <property type="entry name" value="EPHD"/>
</dbReference>
<feature type="region of interest" description="Disordered" evidence="6">
    <location>
        <begin position="1"/>
        <end position="36"/>
    </location>
</feature>
<gene>
    <name evidence="9" type="ORF">AURANDRAFT_71593</name>
</gene>
<dbReference type="Proteomes" id="UP000002729">
    <property type="component" value="Unassembled WGS sequence"/>
</dbReference>
<feature type="domain" description="PHD-type" evidence="8">
    <location>
        <begin position="681"/>
        <end position="801"/>
    </location>
</feature>
<evidence type="ECO:0000256" key="4">
    <source>
        <dbReference type="PROSITE-ProRule" id="PRU00146"/>
    </source>
</evidence>
<keyword evidence="1" id="KW-0479">Metal-binding</keyword>
<dbReference type="PROSITE" id="PS50016">
    <property type="entry name" value="ZF_PHD_2"/>
    <property type="match status" value="3"/>
</dbReference>
<organism evidence="10">
    <name type="scientific">Aureococcus anophagefferens</name>
    <name type="common">Harmful bloom alga</name>
    <dbReference type="NCBI Taxonomy" id="44056"/>
    <lineage>
        <taxon>Eukaryota</taxon>
        <taxon>Sar</taxon>
        <taxon>Stramenopiles</taxon>
        <taxon>Ochrophyta</taxon>
        <taxon>Pelagophyceae</taxon>
        <taxon>Pelagomonadales</taxon>
        <taxon>Pelagomonadaceae</taxon>
        <taxon>Aureococcus</taxon>
    </lineage>
</organism>
<dbReference type="InParanoid" id="F0Y8N5"/>
<keyword evidence="3" id="KW-0862">Zinc</keyword>
<feature type="region of interest" description="Disordered" evidence="6">
    <location>
        <begin position="1135"/>
        <end position="1216"/>
    </location>
</feature>
<sequence length="1216" mass="126816">MEAPGVPGVPAAPLLPAPRTPAPGAPAAPAPAPSPANAADDDGYCGVCGSAHSEEGDALLFCDGPGCGVAVHQLCYGIRALPPEDEPWFCEPCHCDSVAFEAARAAADAAPSPPGARAPTSLDFPRTERACAICAGGPDGPVVDGAAKIPLAFKRATTLPKSDAKTRDVGDAAWQDAWAHVACAAWIEEAGFADERRLSVALCGDLSAARGALRCELCGKRGQAVQCRRKKCVAAFHPACVLRELMGPKEWRRGGGGAARPGGAAKAIGDLLCGRHCGKGGRSAAPRCEVVVEKSDYEKERDARIARNAEFLQSLGLGGGAGGALAAGRAPPKKRASTPKAETTPSRKSSRAGSEHKPGMYAISRTGRSAEEIAEAREEKEQARLEKLLKRADRAVANAVADDAKHANRERRHEDARRHALEQAVLQEQRRILFQHQAILRAQQLEVLRQQRVQEREERERQVEEDRRAAALKRDAEKAARVADKAMAAMAARDARRAANHRESLAEAKARSKLAKTQKSSDAAQQADAIASESTVSVILEREARRTGAPARAAPAAPPPPFAPPFAAGGAPAPWGAYDGAGAFAAASYAHAGYGGFEPPYAADYDFGGDFGPPPPLGPPPEAPRYAYASASYAAERAPPDGGVSYERGAPRSPAAYCPVAAPPAAPPPQQLTAADVARLLPPCCFCGGDANDPDSAEGAMIASVFLGPATKARPEGTLYRAHERCAELSPEVFLDDHGAYHNVVKAAKRGAQLRCFACDGRGATIGCHVASCQRSYHAPCAVSSRWRFGGLRRFWCAEHRGLAEGGGLADHDAQDATTVGRLLGAASGRWCPHCERFDPNALDGYVSCDGCNNWWHPACAQLDDETRAWLAAHEGDPTATWHCPHCEARRAALENQVVCVCKASAASCQNTFMLMCDACDVWHHPACVGLSASVAGALGESDARWHCPTCVAAGIICVCQARGRPGEVTLTCEGCAGEFHPKCVNVADADVAAYGKPASDPDRKILICPACYDANRKKRGGDDAGDRPRAPPRRPAAPRGRKRCRGEPSGLRVRVAVSPKGARSKKRPRDAPLRVRRVALVLGGAAVRAGAGSLEDDDGDDGPRKPLAALPHGLWPEPVVVRYTALAPIAEAPAPAAGGADDAAGDAADAAGGAADADAAVAEAPADADAAVAEAPADADAAMAEAPADATVEVADAEPPVADAMEDDSEAPLDV</sequence>
<evidence type="ECO:0000256" key="2">
    <source>
        <dbReference type="ARBA" id="ARBA00022771"/>
    </source>
</evidence>
<protein>
    <recommendedName>
        <fullName evidence="11">PHD-type domain-containing protein</fullName>
    </recommendedName>
</protein>
<dbReference type="GO" id="GO:0006357">
    <property type="term" value="P:regulation of transcription by RNA polymerase II"/>
    <property type="evidence" value="ECO:0007669"/>
    <property type="project" value="TreeGrafter"/>
</dbReference>